<evidence type="ECO:0000313" key="3">
    <source>
        <dbReference type="EMBL" id="WAT94004.1"/>
    </source>
</evidence>
<gene>
    <name evidence="2" type="ORF">IB292_22185</name>
    <name evidence="3" type="ORF">O1Q84_27970</name>
</gene>
<dbReference type="InterPro" id="IPR053737">
    <property type="entry name" value="Type_II_TA_Toxin"/>
</dbReference>
<dbReference type="RefSeq" id="WP_102591217.1">
    <property type="nucleotide sequence ID" value="NZ_CP097872.1"/>
</dbReference>
<reference evidence="2" key="1">
    <citation type="submission" date="2020-09" db="EMBL/GenBank/DDBJ databases">
        <title>Genome sequence of Vibrio parahaemolyticus isolates.</title>
        <authorList>
            <person name="Hammerl J.A."/>
            <person name="Strauch E."/>
        </authorList>
    </citation>
    <scope>NUCLEOTIDE SEQUENCE</scope>
    <source>
        <strain evidence="2">17-VB00146</strain>
    </source>
</reference>
<dbReference type="GO" id="GO:0016301">
    <property type="term" value="F:kinase activity"/>
    <property type="evidence" value="ECO:0007669"/>
    <property type="project" value="InterPro"/>
</dbReference>
<dbReference type="InterPro" id="IPR006440">
    <property type="entry name" value="Doc"/>
</dbReference>
<dbReference type="EMBL" id="CP114199">
    <property type="protein sequence ID" value="WAT94004.1"/>
    <property type="molecule type" value="Genomic_DNA"/>
</dbReference>
<evidence type="ECO:0000313" key="5">
    <source>
        <dbReference type="Proteomes" id="UP001156560"/>
    </source>
</evidence>
<dbReference type="AlphaFoldDB" id="A0A9Q3YJT2"/>
<evidence type="ECO:0000313" key="4">
    <source>
        <dbReference type="Proteomes" id="UP000726777"/>
    </source>
</evidence>
<dbReference type="Gene3D" id="1.20.120.1870">
    <property type="entry name" value="Fic/DOC protein, Fido domain"/>
    <property type="match status" value="1"/>
</dbReference>
<dbReference type="Proteomes" id="UP001156560">
    <property type="component" value="Plasmid pHLD"/>
</dbReference>
<geneLocation type="plasmid" evidence="3 5">
    <name>pHLD</name>
</geneLocation>
<accession>A0A9Q3YJT2</accession>
<keyword evidence="3" id="KW-0614">Plasmid</keyword>
<dbReference type="SUPFAM" id="SSF140931">
    <property type="entry name" value="Fic-like"/>
    <property type="match status" value="1"/>
</dbReference>
<dbReference type="PANTHER" id="PTHR39426">
    <property type="entry name" value="HOMOLOGY TO DEATH-ON-CURING PROTEIN OF PHAGE P1"/>
    <property type="match status" value="1"/>
</dbReference>
<reference evidence="3" key="2">
    <citation type="submission" date="2022-12" db="EMBL/GenBank/DDBJ databases">
        <title>Vibrio parahaemolyticus become highly virulent by producing novel Tc toxins.</title>
        <authorList>
            <person name="Yang F."/>
            <person name="You Y."/>
            <person name="Lai Q."/>
            <person name="Xu L."/>
            <person name="Li F."/>
        </authorList>
    </citation>
    <scope>NUCLEOTIDE SEQUENCE</scope>
    <source>
        <strain evidence="3">Vp-HL-202005</strain>
        <plasmid evidence="3">pHLD</plasmid>
    </source>
</reference>
<dbReference type="PROSITE" id="PS51459">
    <property type="entry name" value="FIDO"/>
    <property type="match status" value="1"/>
</dbReference>
<name>A0A9Q3YJT2_VIBPH</name>
<dbReference type="NCBIfam" id="TIGR01550">
    <property type="entry name" value="DOC_P1"/>
    <property type="match status" value="1"/>
</dbReference>
<dbReference type="PANTHER" id="PTHR39426:SF1">
    <property type="entry name" value="HOMOLOGY TO DEATH-ON-CURING PROTEIN OF PHAGE P1"/>
    <property type="match status" value="1"/>
</dbReference>
<organism evidence="2 4">
    <name type="scientific">Vibrio parahaemolyticus</name>
    <dbReference type="NCBI Taxonomy" id="670"/>
    <lineage>
        <taxon>Bacteria</taxon>
        <taxon>Pseudomonadati</taxon>
        <taxon>Pseudomonadota</taxon>
        <taxon>Gammaproteobacteria</taxon>
        <taxon>Vibrionales</taxon>
        <taxon>Vibrionaceae</taxon>
        <taxon>Vibrio</taxon>
    </lineage>
</organism>
<dbReference type="InterPro" id="IPR003812">
    <property type="entry name" value="Fido"/>
</dbReference>
<proteinExistence type="predicted"/>
<dbReference type="Pfam" id="PF02661">
    <property type="entry name" value="Fic"/>
    <property type="match status" value="1"/>
</dbReference>
<feature type="domain" description="Fido" evidence="1">
    <location>
        <begin position="6"/>
        <end position="125"/>
    </location>
</feature>
<dbReference type="InterPro" id="IPR036597">
    <property type="entry name" value="Fido-like_dom_sf"/>
</dbReference>
<dbReference type="EMBL" id="JACVHL010000030">
    <property type="protein sequence ID" value="MCC3807734.1"/>
    <property type="molecule type" value="Genomic_DNA"/>
</dbReference>
<dbReference type="Proteomes" id="UP000726777">
    <property type="component" value="Unassembled WGS sequence"/>
</dbReference>
<evidence type="ECO:0000259" key="1">
    <source>
        <dbReference type="PROSITE" id="PS51459"/>
    </source>
</evidence>
<evidence type="ECO:0000313" key="2">
    <source>
        <dbReference type="EMBL" id="MCC3807734.1"/>
    </source>
</evidence>
<sequence>MSFFSFDIEQVKQIHDLILETEAGLQGYYGDDKLGGALGRIDDHIYYNDLNEVYDIAALYIEAIAKGHCFADANKRTSLVVGLEYLKLNGIEVVEYKFLAHMVALLAAGHIGRDLVATILYWISAGVEIVEVDMTLDDLSEYLQAKMIEHDMPH</sequence>
<protein>
    <submittedName>
        <fullName evidence="2">Type II toxin-antitoxin system death-on-curing family toxin</fullName>
    </submittedName>
</protein>